<organism evidence="10 11">
    <name type="scientific">Acidiferrimicrobium australe</name>
    <dbReference type="NCBI Taxonomy" id="2664430"/>
    <lineage>
        <taxon>Bacteria</taxon>
        <taxon>Bacillati</taxon>
        <taxon>Actinomycetota</taxon>
        <taxon>Acidimicrobiia</taxon>
        <taxon>Acidimicrobiales</taxon>
        <taxon>Acidimicrobiaceae</taxon>
        <taxon>Acidiferrimicrobium</taxon>
    </lineage>
</organism>
<feature type="signal peptide" evidence="8">
    <location>
        <begin position="1"/>
        <end position="29"/>
    </location>
</feature>
<keyword evidence="11" id="KW-1185">Reference proteome</keyword>
<dbReference type="PROSITE" id="PS52029">
    <property type="entry name" value="LD_TPASE"/>
    <property type="match status" value="1"/>
</dbReference>
<dbReference type="InterPro" id="IPR002477">
    <property type="entry name" value="Peptidoglycan-bd-like"/>
</dbReference>
<dbReference type="PROSITE" id="PS51257">
    <property type="entry name" value="PROKAR_LIPOPROTEIN"/>
    <property type="match status" value="1"/>
</dbReference>
<evidence type="ECO:0000259" key="9">
    <source>
        <dbReference type="PROSITE" id="PS52029"/>
    </source>
</evidence>
<comment type="caution">
    <text evidence="10">The sequence shown here is derived from an EMBL/GenBank/DDBJ whole genome shotgun (WGS) entry which is preliminary data.</text>
</comment>
<feature type="domain" description="L,D-TPase catalytic" evidence="9">
    <location>
        <begin position="163"/>
        <end position="282"/>
    </location>
</feature>
<dbReference type="PANTHER" id="PTHR30582:SF2">
    <property type="entry name" value="L,D-TRANSPEPTIDASE YCIB-RELATED"/>
    <property type="match status" value="1"/>
</dbReference>
<dbReference type="SUPFAM" id="SSF47090">
    <property type="entry name" value="PGBD-like"/>
    <property type="match status" value="1"/>
</dbReference>
<evidence type="ECO:0000256" key="6">
    <source>
        <dbReference type="PROSITE-ProRule" id="PRU01373"/>
    </source>
</evidence>
<sequence>MTASGPRGPRGLRWLGAAASAVALSLAIAACGPSTQQSATAPTTTTSAAGTTTPSATTTPTTPATTVPPATAAPTTSPTTAVRAASLLQRGDTGAAVRSLQQRLTALGYWLGTPNGIFGDSTQQAVYALQKVAGLTPDGVVGPLTAAALARGAVPTPRSTSGTLLEVDLHHDLVLFVRRGRLTATLNTSTGGGYTYTDNGVTAVAETPTGHFRIYRQVDGMVTDSLGQLWRPKYFTGGFALHGDSSVPPEPVSHGCVRVSNEAIDWIWADDLAPLTTEIWVYS</sequence>
<keyword evidence="8" id="KW-0732">Signal</keyword>
<proteinExistence type="predicted"/>
<evidence type="ECO:0000256" key="5">
    <source>
        <dbReference type="ARBA" id="ARBA00023316"/>
    </source>
</evidence>
<name>A0ABW9QNX8_9ACTN</name>
<evidence type="ECO:0000256" key="3">
    <source>
        <dbReference type="ARBA" id="ARBA00022960"/>
    </source>
</evidence>
<evidence type="ECO:0000256" key="7">
    <source>
        <dbReference type="SAM" id="MobiDB-lite"/>
    </source>
</evidence>
<keyword evidence="4 6" id="KW-0573">Peptidoglycan synthesis</keyword>
<dbReference type="Pfam" id="PF01471">
    <property type="entry name" value="PG_binding_1"/>
    <property type="match status" value="1"/>
</dbReference>
<feature type="active site" description="Proton donor/acceptor" evidence="6">
    <location>
        <position position="242"/>
    </location>
</feature>
<dbReference type="InterPro" id="IPR036366">
    <property type="entry name" value="PGBDSf"/>
</dbReference>
<evidence type="ECO:0000256" key="8">
    <source>
        <dbReference type="SAM" id="SignalP"/>
    </source>
</evidence>
<gene>
    <name evidence="10" type="ORF">GHK86_01945</name>
</gene>
<evidence type="ECO:0000256" key="2">
    <source>
        <dbReference type="ARBA" id="ARBA00022679"/>
    </source>
</evidence>
<dbReference type="InterPro" id="IPR005490">
    <property type="entry name" value="LD_TPept_cat_dom"/>
</dbReference>
<evidence type="ECO:0000313" key="11">
    <source>
        <dbReference type="Proteomes" id="UP000437736"/>
    </source>
</evidence>
<feature type="region of interest" description="Disordered" evidence="7">
    <location>
        <begin position="33"/>
        <end position="78"/>
    </location>
</feature>
<keyword evidence="2" id="KW-0808">Transferase</keyword>
<dbReference type="SUPFAM" id="SSF141523">
    <property type="entry name" value="L,D-transpeptidase catalytic domain-like"/>
    <property type="match status" value="1"/>
</dbReference>
<evidence type="ECO:0000313" key="10">
    <source>
        <dbReference type="EMBL" id="MST31495.1"/>
    </source>
</evidence>
<keyword evidence="5 6" id="KW-0961">Cell wall biogenesis/degradation</keyword>
<dbReference type="PANTHER" id="PTHR30582">
    <property type="entry name" value="L,D-TRANSPEPTIDASE"/>
    <property type="match status" value="1"/>
</dbReference>
<reference evidence="10 11" key="1">
    <citation type="submission" date="2019-11" db="EMBL/GenBank/DDBJ databases">
        <title>Acidiferrimicrobium australis gen. nov., sp. nov., an acidophilic and obligately heterotrophic, member of the Actinobacteria that catalyses dissimilatory oxido- reduction of iron isolated from metal-rich acidic water in Chile.</title>
        <authorList>
            <person name="Gonzalez D."/>
            <person name="Huber K."/>
            <person name="Hedrich S."/>
            <person name="Rojas-Villalobos C."/>
            <person name="Quatrini R."/>
            <person name="Dinamarca M.A."/>
            <person name="Schwarz A."/>
            <person name="Canales C."/>
            <person name="Nancucheo I."/>
        </authorList>
    </citation>
    <scope>NUCLEOTIDE SEQUENCE [LARGE SCALE GENOMIC DNA]</scope>
    <source>
        <strain evidence="10 11">USS-CCA1</strain>
    </source>
</reference>
<accession>A0ABW9QNX8</accession>
<comment type="pathway">
    <text evidence="1 6">Cell wall biogenesis; peptidoglycan biosynthesis.</text>
</comment>
<dbReference type="EMBL" id="WJHE01000082">
    <property type="protein sequence ID" value="MST31495.1"/>
    <property type="molecule type" value="Genomic_DNA"/>
</dbReference>
<dbReference type="Gene3D" id="2.40.440.10">
    <property type="entry name" value="L,D-transpeptidase catalytic domain-like"/>
    <property type="match status" value="1"/>
</dbReference>
<dbReference type="Proteomes" id="UP000437736">
    <property type="component" value="Unassembled WGS sequence"/>
</dbReference>
<protein>
    <submittedName>
        <fullName evidence="10">L,D-transpeptidase family protein</fullName>
    </submittedName>
</protein>
<keyword evidence="3 6" id="KW-0133">Cell shape</keyword>
<dbReference type="InterPro" id="IPR036365">
    <property type="entry name" value="PGBD-like_sf"/>
</dbReference>
<evidence type="ECO:0000256" key="4">
    <source>
        <dbReference type="ARBA" id="ARBA00022984"/>
    </source>
</evidence>
<dbReference type="InterPro" id="IPR038063">
    <property type="entry name" value="Transpep_catalytic_dom"/>
</dbReference>
<dbReference type="CDD" id="cd16913">
    <property type="entry name" value="YkuD_like"/>
    <property type="match status" value="1"/>
</dbReference>
<dbReference type="Gene3D" id="1.10.101.10">
    <property type="entry name" value="PGBD-like superfamily/PGBD"/>
    <property type="match status" value="1"/>
</dbReference>
<feature type="chain" id="PRO_5046717397" evidence="8">
    <location>
        <begin position="30"/>
        <end position="283"/>
    </location>
</feature>
<evidence type="ECO:0000256" key="1">
    <source>
        <dbReference type="ARBA" id="ARBA00004752"/>
    </source>
</evidence>
<dbReference type="Pfam" id="PF03734">
    <property type="entry name" value="YkuD"/>
    <property type="match status" value="1"/>
</dbReference>
<feature type="active site" description="Nucleophile" evidence="6">
    <location>
        <position position="256"/>
    </location>
</feature>
<dbReference type="InterPro" id="IPR050979">
    <property type="entry name" value="LD-transpeptidase"/>
</dbReference>